<dbReference type="InterPro" id="IPR020922">
    <property type="entry name" value="dITP/XTP_pyrophosphatase"/>
</dbReference>
<feature type="active site" description="Proton acceptor" evidence="10">
    <location>
        <position position="73"/>
    </location>
</feature>
<dbReference type="NCBIfam" id="NF011397">
    <property type="entry name" value="PRK14822.1"/>
    <property type="match status" value="1"/>
</dbReference>
<gene>
    <name evidence="13" type="ORF">HGG79_19390</name>
</gene>
<name>A0A923J2I2_CLOTT</name>
<evidence type="ECO:0000256" key="9">
    <source>
        <dbReference type="ARBA" id="ARBA00052017"/>
    </source>
</evidence>
<feature type="binding site" evidence="10">
    <location>
        <begin position="154"/>
        <end position="157"/>
    </location>
    <ligand>
        <name>substrate</name>
    </ligand>
</feature>
<evidence type="ECO:0000256" key="12">
    <source>
        <dbReference type="SAM" id="Coils"/>
    </source>
</evidence>
<feature type="binding site" evidence="10">
    <location>
        <position position="73"/>
    </location>
    <ligand>
        <name>Mg(2+)</name>
        <dbReference type="ChEBI" id="CHEBI:18420"/>
    </ligand>
</feature>
<sequence>MKKLILASNNENKVREIKEILKELNIQVISLKEAGINIDIEEDGKTFMENAYKKATGIFDLVKDKEYMVLADDSGLSVEALSGAPGVYSARFAGEHGDTKKNNCKLLKEMQNVENRNAKFICTMVLIIDTKNVIEAEGELEGTIIEEERGTNGFGYDPLFYVPKYNMTFAEMDSKLKNSISHRKKALINLEEKLVAYLQGE</sequence>
<comment type="catalytic activity">
    <reaction evidence="8 10">
        <text>dITP + H2O = dIMP + diphosphate + H(+)</text>
        <dbReference type="Rhea" id="RHEA:28342"/>
        <dbReference type="ChEBI" id="CHEBI:15377"/>
        <dbReference type="ChEBI" id="CHEBI:15378"/>
        <dbReference type="ChEBI" id="CHEBI:33019"/>
        <dbReference type="ChEBI" id="CHEBI:61194"/>
        <dbReference type="ChEBI" id="CHEBI:61382"/>
        <dbReference type="EC" id="3.6.1.66"/>
    </reaction>
</comment>
<comment type="caution">
    <text evidence="13">The sequence shown here is derived from an EMBL/GenBank/DDBJ whole genome shotgun (WGS) entry which is preliminary data.</text>
</comment>
<keyword evidence="3 10" id="KW-0479">Metal-binding</keyword>
<evidence type="ECO:0000256" key="7">
    <source>
        <dbReference type="ARBA" id="ARBA00023080"/>
    </source>
</evidence>
<evidence type="ECO:0000256" key="3">
    <source>
        <dbReference type="ARBA" id="ARBA00022723"/>
    </source>
</evidence>
<evidence type="ECO:0000256" key="5">
    <source>
        <dbReference type="ARBA" id="ARBA00022801"/>
    </source>
</evidence>
<dbReference type="GO" id="GO:0000166">
    <property type="term" value="F:nucleotide binding"/>
    <property type="evidence" value="ECO:0007669"/>
    <property type="project" value="UniProtKB-KW"/>
</dbReference>
<dbReference type="GO" id="GO:0036222">
    <property type="term" value="F:XTP diphosphatase activity"/>
    <property type="evidence" value="ECO:0007669"/>
    <property type="project" value="UniProtKB-UniRule"/>
</dbReference>
<feature type="binding site" evidence="10">
    <location>
        <position position="74"/>
    </location>
    <ligand>
        <name>substrate</name>
    </ligand>
</feature>
<feature type="binding site" evidence="10">
    <location>
        <position position="177"/>
    </location>
    <ligand>
        <name>substrate</name>
    </ligand>
</feature>
<keyword evidence="4 10" id="KW-0547">Nucleotide-binding</keyword>
<dbReference type="NCBIfam" id="TIGR00042">
    <property type="entry name" value="RdgB/HAM1 family non-canonical purine NTP pyrophosphatase"/>
    <property type="match status" value="1"/>
</dbReference>
<dbReference type="GO" id="GO:0009117">
    <property type="term" value="P:nucleotide metabolic process"/>
    <property type="evidence" value="ECO:0007669"/>
    <property type="project" value="UniProtKB-KW"/>
</dbReference>
<dbReference type="PANTHER" id="PTHR11067:SF9">
    <property type="entry name" value="INOSINE TRIPHOSPHATE PYROPHOSPHATASE"/>
    <property type="match status" value="1"/>
</dbReference>
<dbReference type="GO" id="GO:0046872">
    <property type="term" value="F:metal ion binding"/>
    <property type="evidence" value="ECO:0007669"/>
    <property type="project" value="UniProtKB-KW"/>
</dbReference>
<dbReference type="Gene3D" id="3.90.950.10">
    <property type="match status" value="1"/>
</dbReference>
<feature type="binding site" evidence="10">
    <location>
        <begin position="8"/>
        <end position="13"/>
    </location>
    <ligand>
        <name>substrate</name>
    </ligand>
</feature>
<keyword evidence="12" id="KW-0175">Coiled coil</keyword>
<dbReference type="PANTHER" id="PTHR11067">
    <property type="entry name" value="INOSINE TRIPHOSPHATE PYROPHOSPHATASE/HAM1 PROTEIN"/>
    <property type="match status" value="1"/>
</dbReference>
<keyword evidence="14" id="KW-1185">Reference proteome</keyword>
<feature type="coiled-coil region" evidence="12">
    <location>
        <begin position="7"/>
        <end position="34"/>
    </location>
</feature>
<organism evidence="13 14">
    <name type="scientific">Clostridium tetanomorphum</name>
    <dbReference type="NCBI Taxonomy" id="1553"/>
    <lineage>
        <taxon>Bacteria</taxon>
        <taxon>Bacillati</taxon>
        <taxon>Bacillota</taxon>
        <taxon>Clostridia</taxon>
        <taxon>Eubacteriales</taxon>
        <taxon>Clostridiaceae</taxon>
        <taxon>Clostridium</taxon>
    </lineage>
</organism>
<dbReference type="SUPFAM" id="SSF52972">
    <property type="entry name" value="ITPase-like"/>
    <property type="match status" value="1"/>
</dbReference>
<dbReference type="RefSeq" id="WP_035145794.1">
    <property type="nucleotide sequence ID" value="NZ_JAAZWO010000039.1"/>
</dbReference>
<comment type="subunit">
    <text evidence="2 10">Homodimer.</text>
</comment>
<dbReference type="FunFam" id="3.90.950.10:FF:000001">
    <property type="entry name" value="dITP/XTP pyrophosphatase"/>
    <property type="match status" value="1"/>
</dbReference>
<proteinExistence type="inferred from homology"/>
<dbReference type="HAMAP" id="MF_01405">
    <property type="entry name" value="Non_canon_purine_NTPase"/>
    <property type="match status" value="1"/>
</dbReference>
<keyword evidence="5 10" id="KW-0378">Hydrolase</keyword>
<dbReference type="CDD" id="cd00515">
    <property type="entry name" value="HAM1"/>
    <property type="match status" value="1"/>
</dbReference>
<reference evidence="13 14" key="1">
    <citation type="submission" date="2020-04" db="EMBL/GenBank/DDBJ databases">
        <title>Genomic insights into acetone-butanol-ethanol (ABE) fermentation by sequencing solventogenic clostridia strains.</title>
        <authorList>
            <person name="Brown S."/>
        </authorList>
    </citation>
    <scope>NUCLEOTIDE SEQUENCE [LARGE SCALE GENOMIC DNA]</scope>
    <source>
        <strain evidence="13 14">DJ011</strain>
    </source>
</reference>
<comment type="catalytic activity">
    <reaction evidence="9 10">
        <text>XTP + H2O = XMP + diphosphate + H(+)</text>
        <dbReference type="Rhea" id="RHEA:28610"/>
        <dbReference type="ChEBI" id="CHEBI:15377"/>
        <dbReference type="ChEBI" id="CHEBI:15378"/>
        <dbReference type="ChEBI" id="CHEBI:33019"/>
        <dbReference type="ChEBI" id="CHEBI:57464"/>
        <dbReference type="ChEBI" id="CHEBI:61314"/>
        <dbReference type="EC" id="3.6.1.66"/>
    </reaction>
</comment>
<protein>
    <recommendedName>
        <fullName evidence="10">dITP/XTP pyrophosphatase</fullName>
        <ecNumber evidence="10">3.6.1.66</ecNumber>
    </recommendedName>
    <alternativeName>
        <fullName evidence="10">Non-canonical purine NTP pyrophosphatase</fullName>
    </alternativeName>
    <alternativeName>
        <fullName evidence="10">Non-standard purine NTP pyrophosphatase</fullName>
    </alternativeName>
    <alternativeName>
        <fullName evidence="10">Nucleoside-triphosphate diphosphatase</fullName>
    </alternativeName>
    <alternativeName>
        <fullName evidence="10">Nucleoside-triphosphate pyrophosphatase</fullName>
        <shortName evidence="10">NTPase</shortName>
    </alternativeName>
</protein>
<evidence type="ECO:0000256" key="6">
    <source>
        <dbReference type="ARBA" id="ARBA00022842"/>
    </source>
</evidence>
<comment type="function">
    <text evidence="10">Pyrophosphatase that catalyzes the hydrolysis of nucleoside triphosphates to their monophosphate derivatives, with a high preference for the non-canonical purine nucleotides XTP (xanthosine triphosphate), dITP (deoxyinosine triphosphate) and ITP. Seems to function as a house-cleaning enzyme that removes non-canonical purine nucleotides from the nucleotide pool, thus preventing their incorporation into DNA/RNA and avoiding chromosomal lesions.</text>
</comment>
<accession>A0A923J2I2</accession>
<dbReference type="GO" id="GO:0005829">
    <property type="term" value="C:cytosol"/>
    <property type="evidence" value="ECO:0007669"/>
    <property type="project" value="TreeGrafter"/>
</dbReference>
<evidence type="ECO:0000256" key="1">
    <source>
        <dbReference type="ARBA" id="ARBA00008023"/>
    </source>
</evidence>
<evidence type="ECO:0000256" key="10">
    <source>
        <dbReference type="HAMAP-Rule" id="MF_01405"/>
    </source>
</evidence>
<dbReference type="Proteomes" id="UP000563151">
    <property type="component" value="Unassembled WGS sequence"/>
</dbReference>
<evidence type="ECO:0000256" key="11">
    <source>
        <dbReference type="RuleBase" id="RU003781"/>
    </source>
</evidence>
<dbReference type="Pfam" id="PF01725">
    <property type="entry name" value="Ham1p_like"/>
    <property type="match status" value="1"/>
</dbReference>
<dbReference type="InterPro" id="IPR002637">
    <property type="entry name" value="RdgB/HAM1"/>
</dbReference>
<feature type="binding site" evidence="10">
    <location>
        <begin position="182"/>
        <end position="183"/>
    </location>
    <ligand>
        <name>substrate</name>
    </ligand>
</feature>
<dbReference type="GO" id="GO:0017111">
    <property type="term" value="F:ribonucleoside triphosphate phosphatase activity"/>
    <property type="evidence" value="ECO:0007669"/>
    <property type="project" value="InterPro"/>
</dbReference>
<evidence type="ECO:0000256" key="2">
    <source>
        <dbReference type="ARBA" id="ARBA00011738"/>
    </source>
</evidence>
<keyword evidence="6 10" id="KW-0460">Magnesium</keyword>
<dbReference type="AlphaFoldDB" id="A0A923J2I2"/>
<dbReference type="EMBL" id="JAAZWO010000039">
    <property type="protein sequence ID" value="MBC2399909.1"/>
    <property type="molecule type" value="Genomic_DNA"/>
</dbReference>
<dbReference type="GO" id="GO:0009146">
    <property type="term" value="P:purine nucleoside triphosphate catabolic process"/>
    <property type="evidence" value="ECO:0007669"/>
    <property type="project" value="UniProtKB-UniRule"/>
</dbReference>
<keyword evidence="7 10" id="KW-0546">Nucleotide metabolism</keyword>
<evidence type="ECO:0000256" key="4">
    <source>
        <dbReference type="ARBA" id="ARBA00022741"/>
    </source>
</evidence>
<evidence type="ECO:0000313" key="14">
    <source>
        <dbReference type="Proteomes" id="UP000563151"/>
    </source>
</evidence>
<comment type="cofactor">
    <cofactor evidence="10">
        <name>Mg(2+)</name>
        <dbReference type="ChEBI" id="CHEBI:18420"/>
    </cofactor>
    <text evidence="10">Binds 1 Mg(2+) ion per subunit.</text>
</comment>
<dbReference type="GO" id="GO:0036220">
    <property type="term" value="F:ITP diphosphatase activity"/>
    <property type="evidence" value="ECO:0007669"/>
    <property type="project" value="UniProtKB-UniRule"/>
</dbReference>
<dbReference type="InterPro" id="IPR029001">
    <property type="entry name" value="ITPase-like_fam"/>
</dbReference>
<dbReference type="GO" id="GO:0035870">
    <property type="term" value="F:dITP diphosphatase activity"/>
    <property type="evidence" value="ECO:0007669"/>
    <property type="project" value="UniProtKB-UniRule"/>
</dbReference>
<dbReference type="EC" id="3.6.1.66" evidence="10"/>
<comment type="catalytic activity">
    <reaction evidence="10">
        <text>ITP + H2O = IMP + diphosphate + H(+)</text>
        <dbReference type="Rhea" id="RHEA:29399"/>
        <dbReference type="ChEBI" id="CHEBI:15377"/>
        <dbReference type="ChEBI" id="CHEBI:15378"/>
        <dbReference type="ChEBI" id="CHEBI:33019"/>
        <dbReference type="ChEBI" id="CHEBI:58053"/>
        <dbReference type="ChEBI" id="CHEBI:61402"/>
        <dbReference type="EC" id="3.6.1.66"/>
    </reaction>
</comment>
<comment type="similarity">
    <text evidence="1 10 11">Belongs to the HAM1 NTPase family.</text>
</comment>
<evidence type="ECO:0000256" key="8">
    <source>
        <dbReference type="ARBA" id="ARBA00051875"/>
    </source>
</evidence>
<evidence type="ECO:0000313" key="13">
    <source>
        <dbReference type="EMBL" id="MBC2399909.1"/>
    </source>
</evidence>
<feature type="binding site" evidence="10">
    <location>
        <position position="41"/>
    </location>
    <ligand>
        <name>Mg(2+)</name>
        <dbReference type="ChEBI" id="CHEBI:18420"/>
    </ligand>
</feature>